<feature type="region of interest" description="Disordered" evidence="6">
    <location>
        <begin position="609"/>
        <end position="670"/>
    </location>
</feature>
<dbReference type="PANTHER" id="PTHR37937">
    <property type="entry name" value="CONJUGATIVE TRANSFER: DNA TRANSPORT"/>
    <property type="match status" value="1"/>
</dbReference>
<dbReference type="SUPFAM" id="SSF52540">
    <property type="entry name" value="P-loop containing nucleoside triphosphate hydrolases"/>
    <property type="match status" value="1"/>
</dbReference>
<proteinExistence type="predicted"/>
<gene>
    <name evidence="8" type="ORF">EV386_0264</name>
</gene>
<comment type="subcellular location">
    <subcellularLocation>
        <location evidence="1">Cell membrane</location>
        <topology evidence="1">Multi-pass membrane protein</topology>
    </subcellularLocation>
</comment>
<evidence type="ECO:0000256" key="4">
    <source>
        <dbReference type="ARBA" id="ARBA00022989"/>
    </source>
</evidence>
<dbReference type="CDD" id="cd01127">
    <property type="entry name" value="TrwB_TraG_TraD_VirD4"/>
    <property type="match status" value="1"/>
</dbReference>
<comment type="caution">
    <text evidence="8">The sequence shown here is derived from an EMBL/GenBank/DDBJ whole genome shotgun (WGS) entry which is preliminary data.</text>
</comment>
<sequence>MDGLSLYFRAMRHLPVSEIRRLAINEDASLRAMGGSERTISSVYGIALAAMNYFSDPTVMMLTSGPPSETVDIASLSFPRRLAVRLDPAYVRNRAMGGSQVRWSAYADPLFSEPLGGRVTFECADARCAAKTGKVTGAWPDDGLCPTCQAAMVDLVTPDPEFSHTDTLTQNGWAYFYLRGMFPADTTYVLLEAVSQTAGTTVETMRFRFDKGYRHADRGRTIVTKPLTGERIVRDGLLTEIAVGGQPRTSVYDQELVAKRDGQAHLEEVATPIVRSTSVRYSQSPKALFMITPPHLDKYARLLLVLLRDMVDLNFEAAYMTRTNQQPDLGTKFMLDEIGNLKSEGNGLRGFETLLSIGLGQRQQFHLILQSLQQLTEIYGGSVESILQSNTANLIFLKSTDTELIERLSKMSGQRHVAYRGSKTVTKDMEDLLQFKSVEGRVSYTMALDTENVILANDLTFLPARNWVVLRSGEYPIWNRDETIMPMAYALLDKQPPVGAPTFSLQNLPSLSNAGAYDPRKDTPNFESALQRICAQALASTQSKAEYQQVAGIDEDEITYMEPDFYAEQVMSLIQANVVGRPSLDETIALLREEFAPWVIGATAQGSTSTASAAGGAASERIMGDSGSGEAAAGAASGQTADKPRGGPALIVDDDEGFPLDFDDYDEPGA</sequence>
<evidence type="ECO:0000256" key="5">
    <source>
        <dbReference type="ARBA" id="ARBA00023136"/>
    </source>
</evidence>
<dbReference type="OrthoDB" id="9766496at2"/>
<dbReference type="Proteomes" id="UP000293852">
    <property type="component" value="Unassembled WGS sequence"/>
</dbReference>
<protein>
    <submittedName>
        <fullName evidence="8">TraM-binding TraD/TraG-like protein</fullName>
    </submittedName>
</protein>
<dbReference type="AlphaFoldDB" id="A0A4Q7LZL9"/>
<feature type="compositionally biased region" description="Acidic residues" evidence="6">
    <location>
        <begin position="652"/>
        <end position="670"/>
    </location>
</feature>
<name>A0A4Q7LZL9_9MICO</name>
<evidence type="ECO:0000313" key="8">
    <source>
        <dbReference type="EMBL" id="RZS60023.1"/>
    </source>
</evidence>
<dbReference type="Gene3D" id="3.40.50.300">
    <property type="entry name" value="P-loop containing nucleotide triphosphate hydrolases"/>
    <property type="match status" value="1"/>
</dbReference>
<evidence type="ECO:0000259" key="7">
    <source>
        <dbReference type="Pfam" id="PF12696"/>
    </source>
</evidence>
<reference evidence="8 9" key="1">
    <citation type="submission" date="2019-02" db="EMBL/GenBank/DDBJ databases">
        <title>Sequencing the genomes of 1000 actinobacteria strains.</title>
        <authorList>
            <person name="Klenk H.-P."/>
        </authorList>
    </citation>
    <scope>NUCLEOTIDE SEQUENCE [LARGE SCALE GENOMIC DNA]</scope>
    <source>
        <strain evidence="8 9">DSM 16932</strain>
    </source>
</reference>
<dbReference type="InterPro" id="IPR032689">
    <property type="entry name" value="TraG-D_C"/>
</dbReference>
<feature type="domain" description="TraD/TraG TraM recognition site" evidence="7">
    <location>
        <begin position="332"/>
        <end position="436"/>
    </location>
</feature>
<dbReference type="PANTHER" id="PTHR37937:SF1">
    <property type="entry name" value="CONJUGATIVE TRANSFER: DNA TRANSPORT"/>
    <property type="match status" value="1"/>
</dbReference>
<dbReference type="Pfam" id="PF12696">
    <property type="entry name" value="TraG-D_C"/>
    <property type="match status" value="1"/>
</dbReference>
<dbReference type="InterPro" id="IPR051539">
    <property type="entry name" value="T4SS-coupling_protein"/>
</dbReference>
<dbReference type="EMBL" id="SGWX01000001">
    <property type="protein sequence ID" value="RZS60023.1"/>
    <property type="molecule type" value="Genomic_DNA"/>
</dbReference>
<keyword evidence="5" id="KW-0472">Membrane</keyword>
<keyword evidence="2" id="KW-1003">Cell membrane</keyword>
<dbReference type="GO" id="GO:0005886">
    <property type="term" value="C:plasma membrane"/>
    <property type="evidence" value="ECO:0007669"/>
    <property type="project" value="UniProtKB-SubCell"/>
</dbReference>
<evidence type="ECO:0000313" key="9">
    <source>
        <dbReference type="Proteomes" id="UP000293852"/>
    </source>
</evidence>
<feature type="compositionally biased region" description="Low complexity" evidence="6">
    <location>
        <begin position="609"/>
        <end position="638"/>
    </location>
</feature>
<dbReference type="RefSeq" id="WP_130411622.1">
    <property type="nucleotide sequence ID" value="NZ_SGWX01000001.1"/>
</dbReference>
<evidence type="ECO:0000256" key="2">
    <source>
        <dbReference type="ARBA" id="ARBA00022475"/>
    </source>
</evidence>
<accession>A0A4Q7LZL9</accession>
<evidence type="ECO:0000256" key="6">
    <source>
        <dbReference type="SAM" id="MobiDB-lite"/>
    </source>
</evidence>
<evidence type="ECO:0000256" key="1">
    <source>
        <dbReference type="ARBA" id="ARBA00004651"/>
    </source>
</evidence>
<dbReference type="InterPro" id="IPR027417">
    <property type="entry name" value="P-loop_NTPase"/>
</dbReference>
<organism evidence="8 9">
    <name type="scientific">Xylanimonas ulmi</name>
    <dbReference type="NCBI Taxonomy" id="228973"/>
    <lineage>
        <taxon>Bacteria</taxon>
        <taxon>Bacillati</taxon>
        <taxon>Actinomycetota</taxon>
        <taxon>Actinomycetes</taxon>
        <taxon>Micrococcales</taxon>
        <taxon>Promicromonosporaceae</taxon>
        <taxon>Xylanimonas</taxon>
    </lineage>
</organism>
<keyword evidence="3" id="KW-0812">Transmembrane</keyword>
<keyword evidence="4" id="KW-1133">Transmembrane helix</keyword>
<keyword evidence="9" id="KW-1185">Reference proteome</keyword>
<evidence type="ECO:0000256" key="3">
    <source>
        <dbReference type="ARBA" id="ARBA00022692"/>
    </source>
</evidence>